<evidence type="ECO:0000256" key="2">
    <source>
        <dbReference type="SAM" id="SignalP"/>
    </source>
</evidence>
<dbReference type="RefSeq" id="XP_013757844.1">
    <property type="nucleotide sequence ID" value="XM_013902390.1"/>
</dbReference>
<reference evidence="3 4" key="1">
    <citation type="submission" date="2010-05" db="EMBL/GenBank/DDBJ databases">
        <title>The Genome Sequence of Thecamonas trahens ATCC 50062.</title>
        <authorList>
            <consortium name="The Broad Institute Genome Sequencing Platform"/>
            <person name="Russ C."/>
            <person name="Cuomo C."/>
            <person name="Shea T."/>
            <person name="Young S.K."/>
            <person name="Zeng Q."/>
            <person name="Koehrsen M."/>
            <person name="Haas B."/>
            <person name="Borodovsky M."/>
            <person name="Guigo R."/>
            <person name="Alvarado L."/>
            <person name="Berlin A."/>
            <person name="Bochicchio J."/>
            <person name="Borenstein D."/>
            <person name="Chapman S."/>
            <person name="Chen Z."/>
            <person name="Freedman E."/>
            <person name="Gellesch M."/>
            <person name="Goldberg J."/>
            <person name="Griggs A."/>
            <person name="Gujja S."/>
            <person name="Heilman E."/>
            <person name="Heiman D."/>
            <person name="Hepburn T."/>
            <person name="Howarth C."/>
            <person name="Jen D."/>
            <person name="Larson L."/>
            <person name="Mehta T."/>
            <person name="Park D."/>
            <person name="Pearson M."/>
            <person name="Roberts A."/>
            <person name="Saif S."/>
            <person name="Shenoy N."/>
            <person name="Sisk P."/>
            <person name="Stolte C."/>
            <person name="Sykes S."/>
            <person name="Thomson T."/>
            <person name="Walk T."/>
            <person name="White J."/>
            <person name="Yandava C."/>
            <person name="Burger G."/>
            <person name="Gray M.W."/>
            <person name="Holland P.W.H."/>
            <person name="King N."/>
            <person name="Lang F.B.F."/>
            <person name="Roger A.J."/>
            <person name="Ruiz-Trillo I."/>
            <person name="Lander E."/>
            <person name="Nusbaum C."/>
        </authorList>
    </citation>
    <scope>NUCLEOTIDE SEQUENCE [LARGE SCALE GENOMIC DNA]</scope>
    <source>
        <strain evidence="3 4">ATCC 50062</strain>
    </source>
</reference>
<dbReference type="GeneID" id="25564846"/>
<feature type="chain" id="PRO_5005537271" description="Protein DD3-3" evidence="2">
    <location>
        <begin position="19"/>
        <end position="556"/>
    </location>
</feature>
<dbReference type="OrthoDB" id="167398at2759"/>
<dbReference type="EMBL" id="GL349455">
    <property type="protein sequence ID" value="KNC49420.1"/>
    <property type="molecule type" value="Genomic_DNA"/>
</dbReference>
<dbReference type="InterPro" id="IPR053320">
    <property type="entry name" value="Protein_DD3-3_O-glyco"/>
</dbReference>
<sequence>MKIVTCLVLLAIVAVVRADFYMHNPRGSNNRLSEDNNNRNNANRLFDSQNNNRGGYNVGDSNTAKNGNGRGDGTGILTYYKTSILRVEWTNQHGGENPNVNTQVVFQYMCDDQSATYVDSNSVTQELWNTDLLRDGDGSIGNAANQRVQDDTQTQRGRHEPIAFYQHCSTRNRNRGLFIATENIADNASARRTRQDNAGTQYGSECPEERDYYPYWHPTPWKDIIVLTSNMTQCELYQTESQNVMAKGFCVDQQHNNRDDCIDDGSQWYEVAPWGIPAPRCEPLAFSRDNHLGNSIGGEPLHFNWTIPSEVTNDAKCVLRGRYNISTDDYDGWNQFYEEDEDGDVISPITDDPNVNLLKGTGRAAGVQLNVDVSQFGRTFQDRSHTFIIKDRPADIPAEAKIYNLNVRGRRGNIVQVYPAVEYDFIPRELVVTPTDYVHIAWTGSLSSPDGAGQGAANSDKNNLVCTASAGHSVPLTFADEACNLFTTFAQHENFATAGVGGATIDELLNNAPATYDGGLIQPGGGQVGDYYFLNTRNNHFSNRSQRGSIKVVASV</sequence>
<gene>
    <name evidence="3" type="ORF">AMSG_05424</name>
</gene>
<keyword evidence="4" id="KW-1185">Reference proteome</keyword>
<feature type="signal peptide" evidence="2">
    <location>
        <begin position="1"/>
        <end position="18"/>
    </location>
</feature>
<evidence type="ECO:0008006" key="5">
    <source>
        <dbReference type="Google" id="ProtNLM"/>
    </source>
</evidence>
<dbReference type="OMA" id="VFEDRSH"/>
<accession>A0A0L0DB05</accession>
<feature type="region of interest" description="Disordered" evidence="1">
    <location>
        <begin position="25"/>
        <end position="72"/>
    </location>
</feature>
<name>A0A0L0DB05_THETB</name>
<feature type="compositionally biased region" description="Polar residues" evidence="1">
    <location>
        <begin position="46"/>
        <end position="66"/>
    </location>
</feature>
<organism evidence="3 4">
    <name type="scientific">Thecamonas trahens ATCC 50062</name>
    <dbReference type="NCBI Taxonomy" id="461836"/>
    <lineage>
        <taxon>Eukaryota</taxon>
        <taxon>Apusozoa</taxon>
        <taxon>Apusomonadida</taxon>
        <taxon>Apusomonadidae</taxon>
        <taxon>Thecamonas</taxon>
    </lineage>
</organism>
<keyword evidence="2" id="KW-0732">Signal</keyword>
<dbReference type="eggNOG" id="ENOG502QRWS">
    <property type="taxonomic scope" value="Eukaryota"/>
</dbReference>
<evidence type="ECO:0000313" key="3">
    <source>
        <dbReference type="EMBL" id="KNC49420.1"/>
    </source>
</evidence>
<dbReference type="PANTHER" id="PTHR35170">
    <property type="entry name" value="PROTEIN DD3-3"/>
    <property type="match status" value="1"/>
</dbReference>
<dbReference type="STRING" id="461836.A0A0L0DB05"/>
<dbReference type="PANTHER" id="PTHR35170:SF1">
    <property type="entry name" value="PROTEIN DD3-3"/>
    <property type="match status" value="1"/>
</dbReference>
<evidence type="ECO:0000313" key="4">
    <source>
        <dbReference type="Proteomes" id="UP000054408"/>
    </source>
</evidence>
<dbReference type="AlphaFoldDB" id="A0A0L0DB05"/>
<protein>
    <recommendedName>
        <fullName evidence="5">Protein DD3-3</fullName>
    </recommendedName>
</protein>
<dbReference type="Proteomes" id="UP000054408">
    <property type="component" value="Unassembled WGS sequence"/>
</dbReference>
<proteinExistence type="predicted"/>
<evidence type="ECO:0000256" key="1">
    <source>
        <dbReference type="SAM" id="MobiDB-lite"/>
    </source>
</evidence>